<feature type="domain" description="HTH myb-type" evidence="8">
    <location>
        <begin position="30"/>
        <end position="86"/>
    </location>
</feature>
<evidence type="ECO:0000256" key="4">
    <source>
        <dbReference type="ARBA" id="ARBA00023125"/>
    </source>
</evidence>
<dbReference type="PROSITE" id="PS51294">
    <property type="entry name" value="HTH_MYB"/>
    <property type="match status" value="2"/>
</dbReference>
<keyword evidence="6" id="KW-0539">Nucleus</keyword>
<keyword evidence="2" id="KW-0677">Repeat</keyword>
<evidence type="ECO:0000256" key="6">
    <source>
        <dbReference type="ARBA" id="ARBA00023242"/>
    </source>
</evidence>
<dbReference type="SMART" id="SM00717">
    <property type="entry name" value="SANT"/>
    <property type="match status" value="2"/>
</dbReference>
<protein>
    <submittedName>
        <fullName evidence="9">Uncharacterized protein</fullName>
    </submittedName>
</protein>
<dbReference type="PANTHER" id="PTHR47994:SF5">
    <property type="entry name" value="F14D16.11-RELATED"/>
    <property type="match status" value="1"/>
</dbReference>
<dbReference type="GO" id="GO:0005634">
    <property type="term" value="C:nucleus"/>
    <property type="evidence" value="ECO:0007669"/>
    <property type="project" value="UniProtKB-SubCell"/>
</dbReference>
<keyword evidence="5" id="KW-0804">Transcription</keyword>
<dbReference type="PROSITE" id="PS50090">
    <property type="entry name" value="MYB_LIKE"/>
    <property type="match status" value="2"/>
</dbReference>
<evidence type="ECO:0000313" key="10">
    <source>
        <dbReference type="Proteomes" id="UP000235145"/>
    </source>
</evidence>
<dbReference type="Pfam" id="PF00249">
    <property type="entry name" value="Myb_DNA-binding"/>
    <property type="match status" value="2"/>
</dbReference>
<dbReference type="PANTHER" id="PTHR47994">
    <property type="entry name" value="F14D16.11-RELATED"/>
    <property type="match status" value="1"/>
</dbReference>
<evidence type="ECO:0000259" key="8">
    <source>
        <dbReference type="PROSITE" id="PS51294"/>
    </source>
</evidence>
<dbReference type="InterPro" id="IPR009057">
    <property type="entry name" value="Homeodomain-like_sf"/>
</dbReference>
<evidence type="ECO:0000256" key="2">
    <source>
        <dbReference type="ARBA" id="ARBA00022737"/>
    </source>
</evidence>
<accession>A0A9R1X8X6</accession>
<dbReference type="Gene3D" id="1.10.10.60">
    <property type="entry name" value="Homeodomain-like"/>
    <property type="match status" value="2"/>
</dbReference>
<dbReference type="FunFam" id="1.10.10.60:FF:000121">
    <property type="entry name" value="Myb transcription factor"/>
    <property type="match status" value="1"/>
</dbReference>
<keyword evidence="10" id="KW-1185">Reference proteome</keyword>
<keyword evidence="3" id="KW-0805">Transcription regulation</keyword>
<dbReference type="AlphaFoldDB" id="A0A9R1X8X6"/>
<organism evidence="9 10">
    <name type="scientific">Lactuca sativa</name>
    <name type="common">Garden lettuce</name>
    <dbReference type="NCBI Taxonomy" id="4236"/>
    <lineage>
        <taxon>Eukaryota</taxon>
        <taxon>Viridiplantae</taxon>
        <taxon>Streptophyta</taxon>
        <taxon>Embryophyta</taxon>
        <taxon>Tracheophyta</taxon>
        <taxon>Spermatophyta</taxon>
        <taxon>Magnoliopsida</taxon>
        <taxon>eudicotyledons</taxon>
        <taxon>Gunneridae</taxon>
        <taxon>Pentapetalae</taxon>
        <taxon>asterids</taxon>
        <taxon>campanulids</taxon>
        <taxon>Asterales</taxon>
        <taxon>Asteraceae</taxon>
        <taxon>Cichorioideae</taxon>
        <taxon>Cichorieae</taxon>
        <taxon>Lactucinae</taxon>
        <taxon>Lactuca</taxon>
    </lineage>
</organism>
<dbReference type="CDD" id="cd00167">
    <property type="entry name" value="SANT"/>
    <property type="match status" value="2"/>
</dbReference>
<name>A0A9R1X8X6_LACSA</name>
<dbReference type="SUPFAM" id="SSF46689">
    <property type="entry name" value="Homeodomain-like"/>
    <property type="match status" value="1"/>
</dbReference>
<comment type="caution">
    <text evidence="9">The sequence shown here is derived from an EMBL/GenBank/DDBJ whole genome shotgun (WGS) entry which is preliminary data.</text>
</comment>
<comment type="subcellular location">
    <subcellularLocation>
        <location evidence="1">Nucleus</location>
    </subcellularLocation>
</comment>
<dbReference type="Proteomes" id="UP000235145">
    <property type="component" value="Unassembled WGS sequence"/>
</dbReference>
<evidence type="ECO:0000256" key="1">
    <source>
        <dbReference type="ARBA" id="ARBA00004123"/>
    </source>
</evidence>
<evidence type="ECO:0000256" key="5">
    <source>
        <dbReference type="ARBA" id="ARBA00023163"/>
    </source>
</evidence>
<dbReference type="GO" id="GO:0003677">
    <property type="term" value="F:DNA binding"/>
    <property type="evidence" value="ECO:0007669"/>
    <property type="project" value="UniProtKB-KW"/>
</dbReference>
<gene>
    <name evidence="9" type="ORF">LSAT_V11C600299380</name>
</gene>
<evidence type="ECO:0000313" key="9">
    <source>
        <dbReference type="EMBL" id="KAJ0199937.1"/>
    </source>
</evidence>
<dbReference type="InterPro" id="IPR015495">
    <property type="entry name" value="Myb_TF_plants"/>
</dbReference>
<feature type="domain" description="HTH myb-type" evidence="8">
    <location>
        <begin position="87"/>
        <end position="150"/>
    </location>
</feature>
<evidence type="ECO:0000259" key="7">
    <source>
        <dbReference type="PROSITE" id="PS50090"/>
    </source>
</evidence>
<dbReference type="EMBL" id="NBSK02000006">
    <property type="protein sequence ID" value="KAJ0199937.1"/>
    <property type="molecule type" value="Genomic_DNA"/>
</dbReference>
<dbReference type="InterPro" id="IPR001005">
    <property type="entry name" value="SANT/Myb"/>
</dbReference>
<feature type="domain" description="Myb-like" evidence="7">
    <location>
        <begin position="30"/>
        <end position="82"/>
    </location>
</feature>
<dbReference type="InterPro" id="IPR017930">
    <property type="entry name" value="Myb_dom"/>
</dbReference>
<evidence type="ECO:0000256" key="3">
    <source>
        <dbReference type="ARBA" id="ARBA00023015"/>
    </source>
</evidence>
<keyword evidence="4" id="KW-0238">DNA-binding</keyword>
<feature type="domain" description="Myb-like" evidence="7">
    <location>
        <begin position="83"/>
        <end position="146"/>
    </location>
</feature>
<reference evidence="9 10" key="1">
    <citation type="journal article" date="2017" name="Nat. Commun.">
        <title>Genome assembly with in vitro proximity ligation data and whole-genome triplication in lettuce.</title>
        <authorList>
            <person name="Reyes-Chin-Wo S."/>
            <person name="Wang Z."/>
            <person name="Yang X."/>
            <person name="Kozik A."/>
            <person name="Arikit S."/>
            <person name="Song C."/>
            <person name="Xia L."/>
            <person name="Froenicke L."/>
            <person name="Lavelle D.O."/>
            <person name="Truco M.J."/>
            <person name="Xia R."/>
            <person name="Zhu S."/>
            <person name="Xu C."/>
            <person name="Xu H."/>
            <person name="Xu X."/>
            <person name="Cox K."/>
            <person name="Korf I."/>
            <person name="Meyers B.C."/>
            <person name="Michelmore R.W."/>
        </authorList>
    </citation>
    <scope>NUCLEOTIDE SEQUENCE [LARGE SCALE GENOMIC DNA]</scope>
    <source>
        <strain evidence="10">cv. Salinas</strain>
        <tissue evidence="9">Seedlings</tissue>
    </source>
</reference>
<proteinExistence type="predicted"/>
<sequence length="323" mass="37449">MEWLSFDRRRVDKLVSECWKMGRPPCCSESSDLKKGPWTPEEDEVLTTYIQKHGHESWRALPKRAGLNRCGKSCRLRWINYLRPDIKRGNFSEDEEILIINLHSTLGNNLKKIVNLEHLHYRWSRIASQLPGRTDNEIKNFWNTHVRKKLLKAGIDPKTHQPVPNITFLLDTISKLNLPLKVPAIMSPWINNINDQLLNNLLQFVNMTPLPKPTFLDSQCYMEEMVNQYAINRSEDWMEYVNNVSLEPQSECDSIGASLMGSYGNGTEIPELFTDLKSMSHNLFMENQLPGMSPEEPMNLKNSLESNAFETGFDDYYESLLKI</sequence>